<evidence type="ECO:0000256" key="1">
    <source>
        <dbReference type="SAM" id="MobiDB-lite"/>
    </source>
</evidence>
<keyword evidence="3" id="KW-1185">Reference proteome</keyword>
<feature type="compositionally biased region" description="Basic and acidic residues" evidence="1">
    <location>
        <begin position="82"/>
        <end position="92"/>
    </location>
</feature>
<organism evidence="2 3">
    <name type="scientific">Forsythia ovata</name>
    <dbReference type="NCBI Taxonomy" id="205694"/>
    <lineage>
        <taxon>Eukaryota</taxon>
        <taxon>Viridiplantae</taxon>
        <taxon>Streptophyta</taxon>
        <taxon>Embryophyta</taxon>
        <taxon>Tracheophyta</taxon>
        <taxon>Spermatophyta</taxon>
        <taxon>Magnoliopsida</taxon>
        <taxon>eudicotyledons</taxon>
        <taxon>Gunneridae</taxon>
        <taxon>Pentapetalae</taxon>
        <taxon>asterids</taxon>
        <taxon>lamiids</taxon>
        <taxon>Lamiales</taxon>
        <taxon>Oleaceae</taxon>
        <taxon>Forsythieae</taxon>
        <taxon>Forsythia</taxon>
    </lineage>
</organism>
<feature type="region of interest" description="Disordered" evidence="1">
    <location>
        <begin position="82"/>
        <end position="121"/>
    </location>
</feature>
<comment type="caution">
    <text evidence="2">The sequence shown here is derived from an EMBL/GenBank/DDBJ whole genome shotgun (WGS) entry which is preliminary data.</text>
</comment>
<accession>A0ABD1TRK8</accession>
<feature type="region of interest" description="Disordered" evidence="1">
    <location>
        <begin position="1"/>
        <end position="21"/>
    </location>
</feature>
<dbReference type="Proteomes" id="UP001604277">
    <property type="component" value="Unassembled WGS sequence"/>
</dbReference>
<feature type="region of interest" description="Disordered" evidence="1">
    <location>
        <begin position="167"/>
        <end position="213"/>
    </location>
</feature>
<reference evidence="3" key="1">
    <citation type="submission" date="2024-07" db="EMBL/GenBank/DDBJ databases">
        <title>Two chromosome-level genome assemblies of Korean endemic species Abeliophyllum distichum and Forsythia ovata (Oleaceae).</title>
        <authorList>
            <person name="Jang H."/>
        </authorList>
    </citation>
    <scope>NUCLEOTIDE SEQUENCE [LARGE SCALE GENOMIC DNA]</scope>
</reference>
<feature type="compositionally biased region" description="Low complexity" evidence="1">
    <location>
        <begin position="198"/>
        <end position="207"/>
    </location>
</feature>
<dbReference type="AlphaFoldDB" id="A0ABD1TRK8"/>
<sequence>MGKKKRGSRRNLGFAKQTTEKDGGCLLSGKIVGDTHGKDGDASTSFVAASISGSPVCGDLAVQQPPKSPSLSRTLGECDKATTGLDKTEESGTKGCVTYTPPLDSNVNSNEKPSGDNSLGVPSPELSLQCNTADVPSSNVVCPPVPVHSCSGLNALGGSVPDQRILDSGGSQHLHQEDMSEEPLKMGNRKKNNLKSQDVVPVPSSSKVVDKGTSFSIQEAVKSPSMHESILSGLEFD</sequence>
<proteinExistence type="predicted"/>
<evidence type="ECO:0000313" key="2">
    <source>
        <dbReference type="EMBL" id="KAL2515193.1"/>
    </source>
</evidence>
<feature type="compositionally biased region" description="Polar residues" evidence="1">
    <location>
        <begin position="103"/>
        <end position="117"/>
    </location>
</feature>
<dbReference type="EMBL" id="JBFOLJ010000008">
    <property type="protein sequence ID" value="KAL2515193.1"/>
    <property type="molecule type" value="Genomic_DNA"/>
</dbReference>
<name>A0ABD1TRK8_9LAMI</name>
<protein>
    <submittedName>
        <fullName evidence="2">Uncharacterized protein</fullName>
    </submittedName>
</protein>
<evidence type="ECO:0000313" key="3">
    <source>
        <dbReference type="Proteomes" id="UP001604277"/>
    </source>
</evidence>
<feature type="compositionally biased region" description="Basic and acidic residues" evidence="1">
    <location>
        <begin position="174"/>
        <end position="184"/>
    </location>
</feature>
<gene>
    <name evidence="2" type="ORF">Fot_29164</name>
</gene>